<dbReference type="OrthoDB" id="1058301at2759"/>
<dbReference type="InterPro" id="IPR036754">
    <property type="entry name" value="YbaK/aa-tRNA-synt-asso_dom_sf"/>
</dbReference>
<evidence type="ECO:0000259" key="1">
    <source>
        <dbReference type="Pfam" id="PF04073"/>
    </source>
</evidence>
<dbReference type="Proteomes" id="UP000315496">
    <property type="component" value="Chromosome 5"/>
</dbReference>
<dbReference type="GO" id="GO:0002161">
    <property type="term" value="F:aminoacyl-tRNA deacylase activity"/>
    <property type="evidence" value="ECO:0007669"/>
    <property type="project" value="InterPro"/>
</dbReference>
<evidence type="ECO:0000313" key="2">
    <source>
        <dbReference type="EMBL" id="TNJ26479.1"/>
    </source>
</evidence>
<keyword evidence="2" id="KW-0436">Ligase</keyword>
<accession>A0A4Z1T1P9</accession>
<dbReference type="EMBL" id="VDLU01000005">
    <property type="protein sequence ID" value="TNJ26479.1"/>
    <property type="molecule type" value="Genomic_DNA"/>
</dbReference>
<evidence type="ECO:0000313" key="3">
    <source>
        <dbReference type="Proteomes" id="UP000315496"/>
    </source>
</evidence>
<keyword evidence="2" id="KW-0030">Aminoacyl-tRNA synthetase</keyword>
<reference evidence="2 3" key="1">
    <citation type="submission" date="2019-05" db="EMBL/GenBank/DDBJ databases">
        <title>The compact genome of Giardia muris reveals important steps in the evolution of intestinal protozoan parasites.</title>
        <authorList>
            <person name="Xu F."/>
            <person name="Jimenez-Gonzalez A."/>
            <person name="Einarsson E."/>
            <person name="Astvaldsson A."/>
            <person name="Peirasmaki D."/>
            <person name="Eckmann L."/>
            <person name="Andersson J.O."/>
            <person name="Svard S.G."/>
            <person name="Jerlstrom-Hultqvist J."/>
        </authorList>
    </citation>
    <scope>NUCLEOTIDE SEQUENCE [LARGE SCALE GENOMIC DNA]</scope>
    <source>
        <strain evidence="2 3">Roberts-Thomson</strain>
    </source>
</reference>
<comment type="caution">
    <text evidence="2">The sequence shown here is derived from an EMBL/GenBank/DDBJ whole genome shotgun (WGS) entry which is preliminary data.</text>
</comment>
<gene>
    <name evidence="2" type="ORF">GMRT_13937</name>
</gene>
<dbReference type="CDD" id="cd04332">
    <property type="entry name" value="YbaK_like"/>
    <property type="match status" value="1"/>
</dbReference>
<dbReference type="Gene3D" id="3.90.960.10">
    <property type="entry name" value="YbaK/aminoacyl-tRNA synthetase-associated domain"/>
    <property type="match status" value="1"/>
</dbReference>
<organism evidence="2 3">
    <name type="scientific">Giardia muris</name>
    <dbReference type="NCBI Taxonomy" id="5742"/>
    <lineage>
        <taxon>Eukaryota</taxon>
        <taxon>Metamonada</taxon>
        <taxon>Diplomonadida</taxon>
        <taxon>Hexamitidae</taxon>
        <taxon>Giardiinae</taxon>
        <taxon>Giardia</taxon>
    </lineage>
</organism>
<dbReference type="GO" id="GO:0004812">
    <property type="term" value="F:aminoacyl-tRNA ligase activity"/>
    <property type="evidence" value="ECO:0007669"/>
    <property type="project" value="UniProtKB-KW"/>
</dbReference>
<dbReference type="Pfam" id="PF04073">
    <property type="entry name" value="tRNA_edit"/>
    <property type="match status" value="1"/>
</dbReference>
<name>A0A4Z1T1P9_GIAMU</name>
<dbReference type="PANTHER" id="PTHR30411:SF4">
    <property type="entry name" value="YBAK_AMINOACYL-TRNA SYNTHETASE-ASSOCIATED DOMAIN-CONTAINING PROTEIN"/>
    <property type="match status" value="1"/>
</dbReference>
<keyword evidence="3" id="KW-1185">Reference proteome</keyword>
<sequence length="219" mass="24398">MERLQEKVSALTRLLGVPDDLDCLSVLALGYRQGFPRLKAMKTPTNYYDLPLERRPSLLDPCPSTAFLIKSIVLENTKAPLDARAPIFSRYYLILVQYVRRFSSARFHTAMRQLARTDPNYANLTKNDFTWRFADEETATALTGAPHNGIGPIGLRTPIPVVVDAAILELPYVWVGGLEPTTKVMVSVSDLSHILQPIIINCADNANSDANTPESVQRE</sequence>
<dbReference type="VEuPathDB" id="GiardiaDB:GMRT_13937"/>
<feature type="domain" description="YbaK/aminoacyl-tRNA synthetase-associated" evidence="1">
    <location>
        <begin position="131"/>
        <end position="191"/>
    </location>
</feature>
<proteinExistence type="predicted"/>
<dbReference type="AlphaFoldDB" id="A0A4Z1T1P9"/>
<dbReference type="InterPro" id="IPR007214">
    <property type="entry name" value="YbaK/aa-tRNA-synth-assoc-dom"/>
</dbReference>
<protein>
    <submittedName>
        <fullName evidence="2">YbaK/prolyl-tRNA synthetase-like protein</fullName>
    </submittedName>
</protein>
<dbReference type="PANTHER" id="PTHR30411">
    <property type="entry name" value="CYTOPLASMIC PROTEIN"/>
    <property type="match status" value="1"/>
</dbReference>
<dbReference type="SUPFAM" id="SSF55826">
    <property type="entry name" value="YbaK/ProRS associated domain"/>
    <property type="match status" value="1"/>
</dbReference>